<organism evidence="2 4">
    <name type="scientific">Gordonia phage GodonK</name>
    <dbReference type="NCBI Taxonomy" id="2562192"/>
    <lineage>
        <taxon>Viruses</taxon>
        <taxon>Duplodnaviria</taxon>
        <taxon>Heunggongvirae</taxon>
        <taxon>Uroviricota</taxon>
        <taxon>Caudoviricetes</taxon>
        <taxon>Godonkavirus</taxon>
        <taxon>Godonkavirus godonK</taxon>
    </lineage>
</organism>
<dbReference type="GeneID" id="55012839"/>
<evidence type="ECO:0000313" key="3">
    <source>
        <dbReference type="EMBL" id="QBZ72817.1"/>
    </source>
</evidence>
<feature type="region of interest" description="Disordered" evidence="1">
    <location>
        <begin position="422"/>
        <end position="482"/>
    </location>
</feature>
<reference evidence="2 4" key="1">
    <citation type="submission" date="2019-03" db="EMBL/GenBank/DDBJ databases">
        <authorList>
            <person name="Douthitt C."/>
            <person name="D'Elia T."/>
            <person name="Bockoras C."/>
            <person name="Boss C."/>
            <person name="Clemons M."/>
            <person name="Green W."/>
            <person name="Harel H."/>
            <person name="Larralde J."/>
            <person name="Lopez M."/>
            <person name="Magana D."/>
            <person name="Miguel M."/>
            <person name="Muschweck L."/>
            <person name="Olivos K."/>
            <person name="Racette D."/>
            <person name="Reynolds M."/>
            <person name="Ru Y."/>
            <person name="Santana M."/>
            <person name="Simon R."/>
            <person name="Smotrilla K."/>
            <person name="Sufficool B."/>
            <person name="Tamayo B."/>
            <person name="Tirado E."/>
            <person name="Vajanyi M."/>
            <person name="Weger M."/>
            <person name="Wehr A."/>
            <person name="Whitaker K."/>
            <person name="Garlena R.A."/>
            <person name="Russell D.A."/>
            <person name="Pope W.H."/>
            <person name="Jacobs-Sera D."/>
            <person name="Hatfull G.F."/>
        </authorList>
    </citation>
    <scope>NUCLEOTIDE SEQUENCE [LARGE SCALE GENOMIC DNA]</scope>
</reference>
<protein>
    <submittedName>
        <fullName evidence="2">Uncharacterized protein</fullName>
    </submittedName>
</protein>
<evidence type="ECO:0000256" key="1">
    <source>
        <dbReference type="SAM" id="MobiDB-lite"/>
    </source>
</evidence>
<dbReference type="Proteomes" id="UP000297070">
    <property type="component" value="Segment"/>
</dbReference>
<evidence type="ECO:0000313" key="2">
    <source>
        <dbReference type="EMBL" id="QBZ72622.1"/>
    </source>
</evidence>
<feature type="region of interest" description="Disordered" evidence="1">
    <location>
        <begin position="383"/>
        <end position="408"/>
    </location>
</feature>
<proteinExistence type="predicted"/>
<dbReference type="EMBL" id="MK620899">
    <property type="protein sequence ID" value="QBZ72622.1"/>
    <property type="molecule type" value="Genomic_DNA"/>
</dbReference>
<name>A0A4D6E3J3_9CAUD</name>
<dbReference type="EMBL" id="MK620899">
    <property type="protein sequence ID" value="QBZ72817.1"/>
    <property type="molecule type" value="Genomic_DNA"/>
</dbReference>
<feature type="compositionally biased region" description="Basic and acidic residues" evidence="1">
    <location>
        <begin position="465"/>
        <end position="482"/>
    </location>
</feature>
<accession>A0A4D6E3J3</accession>
<feature type="compositionally biased region" description="Basic and acidic residues" evidence="1">
    <location>
        <begin position="394"/>
        <end position="407"/>
    </location>
</feature>
<keyword evidence="4" id="KW-1185">Reference proteome</keyword>
<feature type="compositionally biased region" description="Basic and acidic residues" evidence="1">
    <location>
        <begin position="424"/>
        <end position="452"/>
    </location>
</feature>
<dbReference type="KEGG" id="vg:55012839"/>
<dbReference type="RefSeq" id="YP_009821387.1">
    <property type="nucleotide sequence ID" value="NC_048176.1"/>
</dbReference>
<sequence length="482" mass="53477">MTGKAESASSSETALPRKGTDVQIDAPLWEWAPPFKGTKRSHQSAREKAKATTWLDTRDQRWWINAKHLEGLPPKRVLRTKFTYRQFLHLLWTSSELYVHARVAFETGTPITELDASRKAEISSLRKRLRPVRNFSKLVLNGGPEGQWLGKTLRPEDVHEEVVKLHASGSPGFDAMTVAASSTAWEMFAEDTISVEEYALLKQRKDLPGVQTKEGYDLHRLAKHAARAETSLVRAEPHTVREYMPDTGMYAGVGSELAKKITNPLEASGVVDPATGEIKHVRCQFVFTRDVLEAMGSSVVHRDVKENSQCANMAVPGTIRCEMHGGLYASPDETRRLVVSSQLKMFTLADQAVATIADIMMHGTNEATRLRAAETILNRSGITEGNDFEMPSLEGKKQGAGEDATDKIKRRLQKLASVTDEDLERIRAERDERTAQQRADHEQHRAPGHEVIEGEVVEGSAEVGPDEREGGDGTADHTGDDE</sequence>
<gene>
    <name evidence="2" type="primary">3</name>
    <name evidence="3" type="synonym">229</name>
    <name evidence="3" type="ORF">SEA_GODONK_229</name>
    <name evidence="2" type="ORF">SEA_GODONK_3</name>
</gene>
<evidence type="ECO:0000313" key="4">
    <source>
        <dbReference type="Proteomes" id="UP000297070"/>
    </source>
</evidence>